<keyword evidence="1" id="KW-0175">Coiled coil</keyword>
<feature type="compositionally biased region" description="Low complexity" evidence="2">
    <location>
        <begin position="121"/>
        <end position="136"/>
    </location>
</feature>
<dbReference type="AlphaFoldDB" id="A0A9Q0RLM2"/>
<sequence length="357" mass="40896">MDSATSNHERLIKLPPPASFTSIHRKSFLKQISTNNGPNKIEQMDPVCHSVRRVPIFRSVSTTPDVQFHRESPFVTSPIPNSNESNNPLDRLDSFEPFGQLINHRIPLRMNKRTPIDHHSLSSGYDSNNSSSSLSYMSTPSTIRRIPSLTNFSSYSSPFVTTDNNNNNNSNNSQREYMRSKRYSYSEKCIKDELIRSIDRLEKRVSFFREVASELLQEKDKLLEALSQFDHYPLSAFTEADRQDIQANASCLRNRLEQVNISIQTKRSSSQLEALKKANECIDNLSKILHKDGKMAAKQRCLSYISSCSSDNLTDEENKQIPIPIDERFQRMVIQCSLDDQKSIRKKLESVLLSIEN</sequence>
<proteinExistence type="predicted"/>
<dbReference type="EMBL" id="JAPWDV010000003">
    <property type="protein sequence ID" value="KAJ6217496.1"/>
    <property type="molecule type" value="Genomic_DNA"/>
</dbReference>
<dbReference type="GO" id="GO:0000774">
    <property type="term" value="F:adenyl-nucleotide exchange factor activity"/>
    <property type="evidence" value="ECO:0007669"/>
    <property type="project" value="InterPro"/>
</dbReference>
<accession>A0A9Q0RLM2</accession>
<comment type="caution">
    <text evidence="3">The sequence shown here is derived from an EMBL/GenBank/DDBJ whole genome shotgun (WGS) entry which is preliminary data.</text>
</comment>
<dbReference type="PANTHER" id="PTHR12334:SF6">
    <property type="entry name" value="BAG FAMILY MOLECULAR CHAPERONE REGULATOR 2"/>
    <property type="match status" value="1"/>
</dbReference>
<evidence type="ECO:0000313" key="3">
    <source>
        <dbReference type="EMBL" id="KAJ6217496.1"/>
    </source>
</evidence>
<reference evidence="3" key="1">
    <citation type="submission" date="2022-12" db="EMBL/GenBank/DDBJ databases">
        <title>Genome assemblies of Blomia tropicalis.</title>
        <authorList>
            <person name="Cui Y."/>
        </authorList>
    </citation>
    <scope>NUCLEOTIDE SEQUENCE</scope>
    <source>
        <tissue evidence="3">Adult mites</tissue>
    </source>
</reference>
<dbReference type="Proteomes" id="UP001142055">
    <property type="component" value="Chromosome 3"/>
</dbReference>
<evidence type="ECO:0000313" key="4">
    <source>
        <dbReference type="Proteomes" id="UP001142055"/>
    </source>
</evidence>
<gene>
    <name evidence="3" type="ORF">RDWZM_008653</name>
</gene>
<dbReference type="InterPro" id="IPR037689">
    <property type="entry name" value="BAG2"/>
</dbReference>
<dbReference type="GO" id="GO:0050821">
    <property type="term" value="P:protein stabilization"/>
    <property type="evidence" value="ECO:0007669"/>
    <property type="project" value="TreeGrafter"/>
</dbReference>
<dbReference type="PANTHER" id="PTHR12334">
    <property type="entry name" value="BAG FAMILY MOLECULAR CHAPERONE REGULATOR 2"/>
    <property type="match status" value="1"/>
</dbReference>
<dbReference type="GO" id="GO:0051087">
    <property type="term" value="F:protein-folding chaperone binding"/>
    <property type="evidence" value="ECO:0007669"/>
    <property type="project" value="InterPro"/>
</dbReference>
<dbReference type="Gene3D" id="1.20.58.890">
    <property type="match status" value="1"/>
</dbReference>
<feature type="coiled-coil region" evidence="1">
    <location>
        <begin position="191"/>
        <end position="218"/>
    </location>
</feature>
<keyword evidence="4" id="KW-1185">Reference proteome</keyword>
<name>A0A9Q0RLM2_BLOTA</name>
<protein>
    <submittedName>
        <fullName evidence="3">Uncharacterized protein</fullName>
    </submittedName>
</protein>
<evidence type="ECO:0000256" key="2">
    <source>
        <dbReference type="SAM" id="MobiDB-lite"/>
    </source>
</evidence>
<organism evidence="3 4">
    <name type="scientific">Blomia tropicalis</name>
    <name type="common">Mite</name>
    <dbReference type="NCBI Taxonomy" id="40697"/>
    <lineage>
        <taxon>Eukaryota</taxon>
        <taxon>Metazoa</taxon>
        <taxon>Ecdysozoa</taxon>
        <taxon>Arthropoda</taxon>
        <taxon>Chelicerata</taxon>
        <taxon>Arachnida</taxon>
        <taxon>Acari</taxon>
        <taxon>Acariformes</taxon>
        <taxon>Sarcoptiformes</taxon>
        <taxon>Astigmata</taxon>
        <taxon>Glycyphagoidea</taxon>
        <taxon>Echimyopodidae</taxon>
        <taxon>Blomia</taxon>
    </lineage>
</organism>
<evidence type="ECO:0000256" key="1">
    <source>
        <dbReference type="SAM" id="Coils"/>
    </source>
</evidence>
<feature type="region of interest" description="Disordered" evidence="2">
    <location>
        <begin position="117"/>
        <end position="136"/>
    </location>
</feature>